<feature type="compositionally biased region" description="Basic and acidic residues" evidence="5">
    <location>
        <begin position="181"/>
        <end position="194"/>
    </location>
</feature>
<evidence type="ECO:0000313" key="7">
    <source>
        <dbReference type="EMBL" id="KAF3597129.1"/>
    </source>
</evidence>
<organism evidence="7 8">
    <name type="scientific">Brassica cretica</name>
    <name type="common">Mustard</name>
    <dbReference type="NCBI Taxonomy" id="69181"/>
    <lineage>
        <taxon>Eukaryota</taxon>
        <taxon>Viridiplantae</taxon>
        <taxon>Streptophyta</taxon>
        <taxon>Embryophyta</taxon>
        <taxon>Tracheophyta</taxon>
        <taxon>Spermatophyta</taxon>
        <taxon>Magnoliopsida</taxon>
        <taxon>eudicotyledons</taxon>
        <taxon>Gunneridae</taxon>
        <taxon>Pentapetalae</taxon>
        <taxon>rosids</taxon>
        <taxon>malvids</taxon>
        <taxon>Brassicales</taxon>
        <taxon>Brassicaceae</taxon>
        <taxon>Brassiceae</taxon>
        <taxon>Brassica</taxon>
    </lineage>
</organism>
<dbReference type="PROSITE" id="PS50966">
    <property type="entry name" value="ZF_SWIM"/>
    <property type="match status" value="1"/>
</dbReference>
<dbReference type="Proteomes" id="UP000266723">
    <property type="component" value="Unassembled WGS sequence"/>
</dbReference>
<evidence type="ECO:0000256" key="4">
    <source>
        <dbReference type="PROSITE-ProRule" id="PRU00325"/>
    </source>
</evidence>
<dbReference type="InterPro" id="IPR006564">
    <property type="entry name" value="Znf_PMZ"/>
</dbReference>
<protein>
    <recommendedName>
        <fullName evidence="6">SWIM-type domain-containing protein</fullName>
    </recommendedName>
</protein>
<gene>
    <name evidence="7" type="ORF">DY000_02022750</name>
</gene>
<evidence type="ECO:0000259" key="6">
    <source>
        <dbReference type="PROSITE" id="PS50966"/>
    </source>
</evidence>
<keyword evidence="3" id="KW-0862">Zinc</keyword>
<dbReference type="InterPro" id="IPR007527">
    <property type="entry name" value="Znf_SWIM"/>
</dbReference>
<proteinExistence type="predicted"/>
<reference evidence="7 8" key="1">
    <citation type="journal article" date="2020" name="BMC Genomics">
        <title>Intraspecific diversification of the crop wild relative Brassica cretica Lam. using demographic model selection.</title>
        <authorList>
            <person name="Kioukis A."/>
            <person name="Michalopoulou V.A."/>
            <person name="Briers L."/>
            <person name="Pirintsos S."/>
            <person name="Studholme D.J."/>
            <person name="Pavlidis P."/>
            <person name="Sarris P.F."/>
        </authorList>
    </citation>
    <scope>NUCLEOTIDE SEQUENCE [LARGE SCALE GENOMIC DNA]</scope>
    <source>
        <strain evidence="8">cv. PFS-1207/04</strain>
    </source>
</reference>
<evidence type="ECO:0000256" key="1">
    <source>
        <dbReference type="ARBA" id="ARBA00022723"/>
    </source>
</evidence>
<dbReference type="EMBL" id="QGKV02000299">
    <property type="protein sequence ID" value="KAF3597129.1"/>
    <property type="molecule type" value="Genomic_DNA"/>
</dbReference>
<sequence>MVNGGEKSDFVIQVVDTPIWCQSNIGPTRSVRVEDLPVSSLAVEDLQMMRQLHPVYGEWLLKDCRWDFVVDNVKGARIIFLGGEGSRHSRGVEYLLDVRSEIADMMTVQPIDGWRFFVKGGKMDCVVDLEHGKCDCGVYAVEKIPCSHTIAAGTSAGSGCENGGENDGDNGGEITGGENDGLGRIDGNRLRNRL</sequence>
<feature type="compositionally biased region" description="Gly residues" evidence="5">
    <location>
        <begin position="171"/>
        <end position="180"/>
    </location>
</feature>
<keyword evidence="2 4" id="KW-0863">Zinc-finger</keyword>
<keyword evidence="1" id="KW-0479">Metal-binding</keyword>
<comment type="caution">
    <text evidence="7">The sequence shown here is derived from an EMBL/GenBank/DDBJ whole genome shotgun (WGS) entry which is preliminary data.</text>
</comment>
<dbReference type="SMART" id="SM00575">
    <property type="entry name" value="ZnF_PMZ"/>
    <property type="match status" value="1"/>
</dbReference>
<dbReference type="Pfam" id="PF04434">
    <property type="entry name" value="SWIM"/>
    <property type="match status" value="1"/>
</dbReference>
<feature type="region of interest" description="Disordered" evidence="5">
    <location>
        <begin position="157"/>
        <end position="194"/>
    </location>
</feature>
<evidence type="ECO:0000313" key="8">
    <source>
        <dbReference type="Proteomes" id="UP000266723"/>
    </source>
</evidence>
<evidence type="ECO:0000256" key="3">
    <source>
        <dbReference type="ARBA" id="ARBA00022833"/>
    </source>
</evidence>
<accession>A0ABQ7ELM1</accession>
<keyword evidence="8" id="KW-1185">Reference proteome</keyword>
<name>A0ABQ7ELM1_BRACR</name>
<feature type="domain" description="SWIM-type" evidence="6">
    <location>
        <begin position="123"/>
        <end position="157"/>
    </location>
</feature>
<evidence type="ECO:0000256" key="5">
    <source>
        <dbReference type="SAM" id="MobiDB-lite"/>
    </source>
</evidence>
<evidence type="ECO:0000256" key="2">
    <source>
        <dbReference type="ARBA" id="ARBA00022771"/>
    </source>
</evidence>